<feature type="domain" description="Mutator-like transposase" evidence="1">
    <location>
        <begin position="67"/>
        <end position="352"/>
    </location>
</feature>
<keyword evidence="3" id="KW-1185">Reference proteome</keyword>
<reference evidence="2" key="1">
    <citation type="journal article" date="2023" name="Insect Mol. Biol.">
        <title>Genome sequencing provides insights into the evolution of gene families encoding plant cell wall-degrading enzymes in longhorned beetles.</title>
        <authorList>
            <person name="Shin N.R."/>
            <person name="Okamura Y."/>
            <person name="Kirsch R."/>
            <person name="Pauchet Y."/>
        </authorList>
    </citation>
    <scope>NUCLEOTIDE SEQUENCE</scope>
    <source>
        <strain evidence="2">MMC_N1</strain>
    </source>
</reference>
<sequence length="354" mass="39944">MSPSLQSLPGSDNWEVESTTELIISPSRSETIDEYDFADQKLFDEYNRIMENKLEVEVEKDMEKLSGCRIVEIDYFLKNVMNLQIRHNKRCTGGRLSISGENRCGLRSTYVFKCNVCDKELSISNEDPKKSTSIINRAAVWATLSTGSTYTHSAEFFSILDIPTISANMFYQVQRELSEVWKDSLWYSMKEAGEEEKRAALERGDIDVAGVPCITVYLDGGWSKRSYGHTYNAASGVAVIIGKHSGRLLFLGVRNKYCSICARSENVGQDSPQHVCFKNWAGSSAAMEQDIIVEGFNNSLTMHEVKYSKFIADGDSSVYAKIKEKVTYGSEVVKVECMNHVLKNYSKSLYKIKK</sequence>
<dbReference type="InterPro" id="IPR049012">
    <property type="entry name" value="Mutator_transp_dom"/>
</dbReference>
<evidence type="ECO:0000313" key="3">
    <source>
        <dbReference type="Proteomes" id="UP001162164"/>
    </source>
</evidence>
<name>A0ABQ9IZB1_9CUCU</name>
<protein>
    <recommendedName>
        <fullName evidence="1">Mutator-like transposase domain-containing protein</fullName>
    </recommendedName>
</protein>
<dbReference type="EMBL" id="JAPWTJ010001765">
    <property type="protein sequence ID" value="KAJ8969611.1"/>
    <property type="molecule type" value="Genomic_DNA"/>
</dbReference>
<evidence type="ECO:0000259" key="1">
    <source>
        <dbReference type="Pfam" id="PF20700"/>
    </source>
</evidence>
<accession>A0ABQ9IZB1</accession>
<comment type="caution">
    <text evidence="2">The sequence shown here is derived from an EMBL/GenBank/DDBJ whole genome shotgun (WGS) entry which is preliminary data.</text>
</comment>
<proteinExistence type="predicted"/>
<organism evidence="2 3">
    <name type="scientific">Molorchus minor</name>
    <dbReference type="NCBI Taxonomy" id="1323400"/>
    <lineage>
        <taxon>Eukaryota</taxon>
        <taxon>Metazoa</taxon>
        <taxon>Ecdysozoa</taxon>
        <taxon>Arthropoda</taxon>
        <taxon>Hexapoda</taxon>
        <taxon>Insecta</taxon>
        <taxon>Pterygota</taxon>
        <taxon>Neoptera</taxon>
        <taxon>Endopterygota</taxon>
        <taxon>Coleoptera</taxon>
        <taxon>Polyphaga</taxon>
        <taxon>Cucujiformia</taxon>
        <taxon>Chrysomeloidea</taxon>
        <taxon>Cerambycidae</taxon>
        <taxon>Lamiinae</taxon>
        <taxon>Monochamini</taxon>
        <taxon>Molorchus</taxon>
    </lineage>
</organism>
<dbReference type="Proteomes" id="UP001162164">
    <property type="component" value="Unassembled WGS sequence"/>
</dbReference>
<evidence type="ECO:0000313" key="2">
    <source>
        <dbReference type="EMBL" id="KAJ8969611.1"/>
    </source>
</evidence>
<dbReference type="Pfam" id="PF20700">
    <property type="entry name" value="Mutator"/>
    <property type="match status" value="1"/>
</dbReference>
<gene>
    <name evidence="2" type="ORF">NQ317_001975</name>
</gene>